<dbReference type="InterPro" id="IPR036388">
    <property type="entry name" value="WH-like_DNA-bd_sf"/>
</dbReference>
<dbReference type="AlphaFoldDB" id="A0A3D9HSD9"/>
<dbReference type="PROSITE" id="PS50931">
    <property type="entry name" value="HTH_LYSR"/>
    <property type="match status" value="1"/>
</dbReference>
<comment type="caution">
    <text evidence="6">The sequence shown here is derived from an EMBL/GenBank/DDBJ whole genome shotgun (WGS) entry which is preliminary data.</text>
</comment>
<dbReference type="InterPro" id="IPR036390">
    <property type="entry name" value="WH_DNA-bd_sf"/>
</dbReference>
<dbReference type="FunFam" id="3.40.190.290:FF:000001">
    <property type="entry name" value="Transcriptional regulator, LysR family"/>
    <property type="match status" value="1"/>
</dbReference>
<dbReference type="Pfam" id="PF00126">
    <property type="entry name" value="HTH_1"/>
    <property type="match status" value="1"/>
</dbReference>
<evidence type="ECO:0000256" key="1">
    <source>
        <dbReference type="ARBA" id="ARBA00009437"/>
    </source>
</evidence>
<evidence type="ECO:0000256" key="2">
    <source>
        <dbReference type="ARBA" id="ARBA00023015"/>
    </source>
</evidence>
<dbReference type="SUPFAM" id="SSF46785">
    <property type="entry name" value="Winged helix' DNA-binding domain"/>
    <property type="match status" value="1"/>
</dbReference>
<keyword evidence="2" id="KW-0805">Transcription regulation</keyword>
<dbReference type="PANTHER" id="PTHR30537">
    <property type="entry name" value="HTH-TYPE TRANSCRIPTIONAL REGULATOR"/>
    <property type="match status" value="1"/>
</dbReference>
<keyword evidence="3" id="KW-0238">DNA-binding</keyword>
<gene>
    <name evidence="6" type="ORF">DFP90_102355</name>
</gene>
<evidence type="ECO:0000259" key="5">
    <source>
        <dbReference type="PROSITE" id="PS50931"/>
    </source>
</evidence>
<dbReference type="PANTHER" id="PTHR30537:SF5">
    <property type="entry name" value="HTH-TYPE TRANSCRIPTIONAL ACTIVATOR TTDR-RELATED"/>
    <property type="match status" value="1"/>
</dbReference>
<evidence type="ECO:0000313" key="6">
    <source>
        <dbReference type="EMBL" id="RED52335.1"/>
    </source>
</evidence>
<dbReference type="Proteomes" id="UP000256845">
    <property type="component" value="Unassembled WGS sequence"/>
</dbReference>
<evidence type="ECO:0000313" key="7">
    <source>
        <dbReference type="Proteomes" id="UP000256845"/>
    </source>
</evidence>
<dbReference type="GO" id="GO:0003700">
    <property type="term" value="F:DNA-binding transcription factor activity"/>
    <property type="evidence" value="ECO:0007669"/>
    <property type="project" value="InterPro"/>
</dbReference>
<protein>
    <submittedName>
        <fullName evidence="6">LysR family transcriptional regulator</fullName>
    </submittedName>
</protein>
<dbReference type="GO" id="GO:0003677">
    <property type="term" value="F:DNA binding"/>
    <property type="evidence" value="ECO:0007669"/>
    <property type="project" value="UniProtKB-KW"/>
</dbReference>
<dbReference type="OrthoDB" id="9812435at2"/>
<keyword evidence="7" id="KW-1185">Reference proteome</keyword>
<keyword evidence="4" id="KW-0804">Transcription</keyword>
<dbReference type="InterPro" id="IPR000847">
    <property type="entry name" value="LysR_HTH_N"/>
</dbReference>
<dbReference type="FunFam" id="1.10.10.10:FF:000001">
    <property type="entry name" value="LysR family transcriptional regulator"/>
    <property type="match status" value="1"/>
</dbReference>
<sequence length="307" mass="34571">MDKIGELTVFAKVVDEGGFSAAARAMNLTPSAVSKQIGRLEDRLGTRLLNRTTRSLSLTPEGRNFYDRCTRILTDIDDAEAEVTQAHDSPRGVLRISCGVAFGRHQVSPLVPEFLERYPDVQVEMTLTDSVVDLVEQGIDLAVRFGELRDSSLIARFLARSKRAICASPEYLAKHGIPQTPQDLHDHNCLFFSNLPHLNEWIFKMPDGEFAFQPQGNFCANNGETIHEMVLHGLGIARLAEFLVSPDVRDGKLERILTDYYRDITVPIHALYPTRRHLSPKLRAFLDFLVEKFSPIPPWEMEPGSRS</sequence>
<dbReference type="Gene3D" id="3.40.190.290">
    <property type="match status" value="1"/>
</dbReference>
<organism evidence="6 7">
    <name type="scientific">Aestuariispira insulae</name>
    <dbReference type="NCBI Taxonomy" id="1461337"/>
    <lineage>
        <taxon>Bacteria</taxon>
        <taxon>Pseudomonadati</taxon>
        <taxon>Pseudomonadota</taxon>
        <taxon>Alphaproteobacteria</taxon>
        <taxon>Rhodospirillales</taxon>
        <taxon>Kiloniellaceae</taxon>
        <taxon>Aestuariispira</taxon>
    </lineage>
</organism>
<dbReference type="PRINTS" id="PR00039">
    <property type="entry name" value="HTHLYSR"/>
</dbReference>
<dbReference type="EMBL" id="QRDW01000002">
    <property type="protein sequence ID" value="RED52335.1"/>
    <property type="molecule type" value="Genomic_DNA"/>
</dbReference>
<dbReference type="RefSeq" id="WP_115935877.1">
    <property type="nucleotide sequence ID" value="NZ_QRDW01000002.1"/>
</dbReference>
<dbReference type="Gene3D" id="1.10.10.10">
    <property type="entry name" value="Winged helix-like DNA-binding domain superfamily/Winged helix DNA-binding domain"/>
    <property type="match status" value="1"/>
</dbReference>
<evidence type="ECO:0000256" key="3">
    <source>
        <dbReference type="ARBA" id="ARBA00023125"/>
    </source>
</evidence>
<feature type="domain" description="HTH lysR-type" evidence="5">
    <location>
        <begin position="1"/>
        <end position="59"/>
    </location>
</feature>
<accession>A0A3D9HSD9</accession>
<proteinExistence type="inferred from homology"/>
<dbReference type="CDD" id="cd08422">
    <property type="entry name" value="PBP2_CrgA_like"/>
    <property type="match status" value="1"/>
</dbReference>
<name>A0A3D9HSD9_9PROT</name>
<dbReference type="Pfam" id="PF03466">
    <property type="entry name" value="LysR_substrate"/>
    <property type="match status" value="1"/>
</dbReference>
<dbReference type="InterPro" id="IPR005119">
    <property type="entry name" value="LysR_subst-bd"/>
</dbReference>
<evidence type="ECO:0000256" key="4">
    <source>
        <dbReference type="ARBA" id="ARBA00023163"/>
    </source>
</evidence>
<reference evidence="6 7" key="1">
    <citation type="submission" date="2018-07" db="EMBL/GenBank/DDBJ databases">
        <title>Genomic Encyclopedia of Type Strains, Phase III (KMG-III): the genomes of soil and plant-associated and newly described type strains.</title>
        <authorList>
            <person name="Whitman W."/>
        </authorList>
    </citation>
    <scope>NUCLEOTIDE SEQUENCE [LARGE SCALE GENOMIC DNA]</scope>
    <source>
        <strain evidence="6 7">CECT 8488</strain>
    </source>
</reference>
<dbReference type="InterPro" id="IPR058163">
    <property type="entry name" value="LysR-type_TF_proteobact-type"/>
</dbReference>
<dbReference type="SUPFAM" id="SSF53850">
    <property type="entry name" value="Periplasmic binding protein-like II"/>
    <property type="match status" value="1"/>
</dbReference>
<comment type="similarity">
    <text evidence="1">Belongs to the LysR transcriptional regulatory family.</text>
</comment>